<organism evidence="4 5">
    <name type="scientific">Lolium multiflorum</name>
    <name type="common">Italian ryegrass</name>
    <name type="synonym">Lolium perenne subsp. multiflorum</name>
    <dbReference type="NCBI Taxonomy" id="4521"/>
    <lineage>
        <taxon>Eukaryota</taxon>
        <taxon>Viridiplantae</taxon>
        <taxon>Streptophyta</taxon>
        <taxon>Embryophyta</taxon>
        <taxon>Tracheophyta</taxon>
        <taxon>Spermatophyta</taxon>
        <taxon>Magnoliopsida</taxon>
        <taxon>Liliopsida</taxon>
        <taxon>Poales</taxon>
        <taxon>Poaceae</taxon>
        <taxon>BOP clade</taxon>
        <taxon>Pooideae</taxon>
        <taxon>Poodae</taxon>
        <taxon>Poeae</taxon>
        <taxon>Poeae Chloroplast Group 2 (Poeae type)</taxon>
        <taxon>Loliodinae</taxon>
        <taxon>Loliinae</taxon>
        <taxon>Lolium</taxon>
    </lineage>
</organism>
<comment type="caution">
    <text evidence="4">The sequence shown here is derived from an EMBL/GenBank/DDBJ whole genome shotgun (WGS) entry which is preliminary data.</text>
</comment>
<comment type="similarity">
    <text evidence="3">Belongs to the GRAS family.</text>
</comment>
<evidence type="ECO:0000256" key="2">
    <source>
        <dbReference type="ARBA" id="ARBA00023163"/>
    </source>
</evidence>
<proteinExistence type="inferred from homology"/>
<dbReference type="EMBL" id="JAUUTY010000002">
    <property type="protein sequence ID" value="KAK1679470.1"/>
    <property type="molecule type" value="Genomic_DNA"/>
</dbReference>
<accession>A0AAD8WSZ5</accession>
<gene>
    <name evidence="4" type="ORF">QYE76_040318</name>
</gene>
<dbReference type="Pfam" id="PF03514">
    <property type="entry name" value="GRAS"/>
    <property type="match status" value="1"/>
</dbReference>
<dbReference type="PROSITE" id="PS50985">
    <property type="entry name" value="GRAS"/>
    <property type="match status" value="1"/>
</dbReference>
<dbReference type="AlphaFoldDB" id="A0AAD8WSZ5"/>
<keyword evidence="5" id="KW-1185">Reference proteome</keyword>
<dbReference type="InterPro" id="IPR005202">
    <property type="entry name" value="TF_GRAS"/>
</dbReference>
<dbReference type="Proteomes" id="UP001231189">
    <property type="component" value="Unassembled WGS sequence"/>
</dbReference>
<name>A0AAD8WSZ5_LOLMU</name>
<comment type="caution">
    <text evidence="3">Lacks conserved residue(s) required for the propagation of feature annotation.</text>
</comment>
<evidence type="ECO:0000313" key="5">
    <source>
        <dbReference type="Proteomes" id="UP001231189"/>
    </source>
</evidence>
<sequence length="71" mass="7589">MGTATKIHIVHFGVVQGIQWAALLQALATRPEGKLSRVRISGVPSPYLGPHPAASLRLLAGRLAHLRTCIN</sequence>
<keyword evidence="2" id="KW-0804">Transcription</keyword>
<evidence type="ECO:0000256" key="1">
    <source>
        <dbReference type="ARBA" id="ARBA00023015"/>
    </source>
</evidence>
<evidence type="ECO:0000313" key="4">
    <source>
        <dbReference type="EMBL" id="KAK1679470.1"/>
    </source>
</evidence>
<evidence type="ECO:0000256" key="3">
    <source>
        <dbReference type="PROSITE-ProRule" id="PRU01191"/>
    </source>
</evidence>
<reference evidence="4" key="1">
    <citation type="submission" date="2023-07" db="EMBL/GenBank/DDBJ databases">
        <title>A chromosome-level genome assembly of Lolium multiflorum.</title>
        <authorList>
            <person name="Chen Y."/>
            <person name="Copetti D."/>
            <person name="Kolliker R."/>
            <person name="Studer B."/>
        </authorList>
    </citation>
    <scope>NUCLEOTIDE SEQUENCE</scope>
    <source>
        <strain evidence="4">02402/16</strain>
        <tissue evidence="4">Leaf</tissue>
    </source>
</reference>
<protein>
    <submittedName>
        <fullName evidence="4">Uncharacterized protein</fullName>
    </submittedName>
</protein>
<keyword evidence="1" id="KW-0805">Transcription regulation</keyword>